<name>A0AAP5IDE2_9CYAN</name>
<organism evidence="5 6">
    <name type="scientific">Aetokthonos hydrillicola Thurmond2011</name>
    <dbReference type="NCBI Taxonomy" id="2712845"/>
    <lineage>
        <taxon>Bacteria</taxon>
        <taxon>Bacillati</taxon>
        <taxon>Cyanobacteriota</taxon>
        <taxon>Cyanophyceae</taxon>
        <taxon>Nostocales</taxon>
        <taxon>Hapalosiphonaceae</taxon>
        <taxon>Aetokthonos</taxon>
    </lineage>
</organism>
<evidence type="ECO:0000256" key="3">
    <source>
        <dbReference type="ARBA" id="ARBA00038502"/>
    </source>
</evidence>
<evidence type="ECO:0000313" key="5">
    <source>
        <dbReference type="EMBL" id="MDR9897942.1"/>
    </source>
</evidence>
<accession>A0AAP5IDE2</accession>
<proteinExistence type="inferred from homology"/>
<dbReference type="InterPro" id="IPR000182">
    <property type="entry name" value="GNAT_dom"/>
</dbReference>
<comment type="similarity">
    <text evidence="3">Belongs to the acetyltransferase family. RimJ subfamily.</text>
</comment>
<dbReference type="Gene3D" id="3.40.630.30">
    <property type="match status" value="1"/>
</dbReference>
<dbReference type="PANTHER" id="PTHR43792:SF8">
    <property type="entry name" value="[RIBOSOMAL PROTEIN US5]-ALANINE N-ACETYLTRANSFERASE"/>
    <property type="match status" value="1"/>
</dbReference>
<dbReference type="GO" id="GO:0008999">
    <property type="term" value="F:protein-N-terminal-alanine acetyltransferase activity"/>
    <property type="evidence" value="ECO:0007669"/>
    <property type="project" value="TreeGrafter"/>
</dbReference>
<dbReference type="Proteomes" id="UP000667802">
    <property type="component" value="Unassembled WGS sequence"/>
</dbReference>
<evidence type="ECO:0000313" key="6">
    <source>
        <dbReference type="Proteomes" id="UP000667802"/>
    </source>
</evidence>
<dbReference type="EMBL" id="JAALHA020000015">
    <property type="protein sequence ID" value="MDR9897942.1"/>
    <property type="molecule type" value="Genomic_DNA"/>
</dbReference>
<dbReference type="InterPro" id="IPR016181">
    <property type="entry name" value="Acyl_CoA_acyltransferase"/>
</dbReference>
<dbReference type="GO" id="GO:0005737">
    <property type="term" value="C:cytoplasm"/>
    <property type="evidence" value="ECO:0007669"/>
    <property type="project" value="TreeGrafter"/>
</dbReference>
<keyword evidence="6" id="KW-1185">Reference proteome</keyword>
<sequence length="197" mass="23371">MELELPLIVTERLFLRIPTQNDIPAILSYYTENKTYLIPFSPRWAENFFTQEYWCTQVENNYLEFINDQSLKLFIFPKKNPTIIIGCVNFSNFVRGVAQYCNVGYNLAEREQSKGYMTEALKAAIEYVFQELNMHRIMANYMPHNQRSGNVLKRLRFVVEGYAREYLLINGQWEDHILTSITNPQWKNHIIALQEKK</sequence>
<feature type="domain" description="N-acetyltransferase" evidence="4">
    <location>
        <begin position="13"/>
        <end position="184"/>
    </location>
</feature>
<evidence type="ECO:0000256" key="1">
    <source>
        <dbReference type="ARBA" id="ARBA00022679"/>
    </source>
</evidence>
<keyword evidence="2 5" id="KW-0012">Acyltransferase</keyword>
<keyword evidence="1 5" id="KW-0808">Transferase</keyword>
<comment type="caution">
    <text evidence="5">The sequence shown here is derived from an EMBL/GenBank/DDBJ whole genome shotgun (WGS) entry which is preliminary data.</text>
</comment>
<dbReference type="SUPFAM" id="SSF55729">
    <property type="entry name" value="Acyl-CoA N-acyltransferases (Nat)"/>
    <property type="match status" value="1"/>
</dbReference>
<dbReference type="PROSITE" id="PS51186">
    <property type="entry name" value="GNAT"/>
    <property type="match status" value="1"/>
</dbReference>
<dbReference type="RefSeq" id="WP_208344991.1">
    <property type="nucleotide sequence ID" value="NZ_CAWQFN010000566.1"/>
</dbReference>
<evidence type="ECO:0000256" key="2">
    <source>
        <dbReference type="ARBA" id="ARBA00023315"/>
    </source>
</evidence>
<dbReference type="InterPro" id="IPR051531">
    <property type="entry name" value="N-acetyltransferase"/>
</dbReference>
<gene>
    <name evidence="5" type="ORF">G7B40_025760</name>
</gene>
<dbReference type="EC" id="2.3.1.-" evidence="5"/>
<dbReference type="Pfam" id="PF13302">
    <property type="entry name" value="Acetyltransf_3"/>
    <property type="match status" value="1"/>
</dbReference>
<evidence type="ECO:0000259" key="4">
    <source>
        <dbReference type="PROSITE" id="PS51186"/>
    </source>
</evidence>
<reference evidence="6" key="1">
    <citation type="journal article" date="2021" name="Science">
        <title>Hunting the eagle killer: A cyanobacterial neurotoxin causes vacuolar myelinopathy.</title>
        <authorList>
            <person name="Breinlinger S."/>
            <person name="Phillips T.J."/>
            <person name="Haram B.N."/>
            <person name="Mares J."/>
            <person name="Martinez Yerena J.A."/>
            <person name="Hrouzek P."/>
            <person name="Sobotka R."/>
            <person name="Henderson W.M."/>
            <person name="Schmieder P."/>
            <person name="Williams S.M."/>
            <person name="Lauderdale J.D."/>
            <person name="Wilde H.D."/>
            <person name="Gerrin W."/>
            <person name="Kust A."/>
            <person name="Washington J.W."/>
            <person name="Wagner C."/>
            <person name="Geier B."/>
            <person name="Liebeke M."/>
            <person name="Enke H."/>
            <person name="Niedermeyer T.H.J."/>
            <person name="Wilde S.B."/>
        </authorList>
    </citation>
    <scope>NUCLEOTIDE SEQUENCE [LARGE SCALE GENOMIC DNA]</scope>
    <source>
        <strain evidence="6">Thurmond2011</strain>
    </source>
</reference>
<dbReference type="PANTHER" id="PTHR43792">
    <property type="entry name" value="GNAT FAMILY, PUTATIVE (AFU_ORTHOLOGUE AFUA_3G00765)-RELATED-RELATED"/>
    <property type="match status" value="1"/>
</dbReference>
<dbReference type="AlphaFoldDB" id="A0AAP5IDE2"/>
<protein>
    <submittedName>
        <fullName evidence="5">GNAT family N-acetyltransferase</fullName>
        <ecNumber evidence="5">2.3.1.-</ecNumber>
    </submittedName>
</protein>